<feature type="region of interest" description="Disordered" evidence="2">
    <location>
        <begin position="1067"/>
        <end position="1120"/>
    </location>
</feature>
<feature type="region of interest" description="Disordered" evidence="2">
    <location>
        <begin position="1205"/>
        <end position="1241"/>
    </location>
</feature>
<feature type="compositionally biased region" description="Polar residues" evidence="2">
    <location>
        <begin position="1385"/>
        <end position="1399"/>
    </location>
</feature>
<feature type="compositionally biased region" description="Low complexity" evidence="2">
    <location>
        <begin position="1324"/>
        <end position="1363"/>
    </location>
</feature>
<dbReference type="Proteomes" id="UP000692954">
    <property type="component" value="Unassembled WGS sequence"/>
</dbReference>
<feature type="compositionally biased region" description="Low complexity" evidence="2">
    <location>
        <begin position="1224"/>
        <end position="1241"/>
    </location>
</feature>
<feature type="compositionally biased region" description="Polar residues" evidence="2">
    <location>
        <begin position="1068"/>
        <end position="1081"/>
    </location>
</feature>
<keyword evidence="4" id="KW-1185">Reference proteome</keyword>
<dbReference type="PANTHER" id="PTHR13354">
    <property type="entry name" value="ROUND SPERMATID BASIC PROTEIN 1"/>
    <property type="match status" value="1"/>
</dbReference>
<feature type="region of interest" description="Disordered" evidence="2">
    <location>
        <begin position="1132"/>
        <end position="1154"/>
    </location>
</feature>
<organism evidence="3 4">
    <name type="scientific">Paramecium sonneborni</name>
    <dbReference type="NCBI Taxonomy" id="65129"/>
    <lineage>
        <taxon>Eukaryota</taxon>
        <taxon>Sar</taxon>
        <taxon>Alveolata</taxon>
        <taxon>Ciliophora</taxon>
        <taxon>Intramacronucleata</taxon>
        <taxon>Oligohymenophorea</taxon>
        <taxon>Peniculida</taxon>
        <taxon>Parameciidae</taxon>
        <taxon>Paramecium</taxon>
    </lineage>
</organism>
<feature type="compositionally biased region" description="Polar residues" evidence="2">
    <location>
        <begin position="1420"/>
        <end position="1430"/>
    </location>
</feature>
<gene>
    <name evidence="3" type="ORF">PSON_ATCC_30995.1.T0120428</name>
</gene>
<feature type="region of interest" description="Disordered" evidence="2">
    <location>
        <begin position="1257"/>
        <end position="1363"/>
    </location>
</feature>
<protein>
    <submittedName>
        <fullName evidence="3">Uncharacterized protein</fullName>
    </submittedName>
</protein>
<feature type="compositionally biased region" description="Polar residues" evidence="2">
    <location>
        <begin position="1305"/>
        <end position="1323"/>
    </location>
</feature>
<feature type="region of interest" description="Disordered" evidence="2">
    <location>
        <begin position="3245"/>
        <end position="3269"/>
    </location>
</feature>
<feature type="compositionally biased region" description="Polar residues" evidence="2">
    <location>
        <begin position="1089"/>
        <end position="1101"/>
    </location>
</feature>
<feature type="region of interest" description="Disordered" evidence="2">
    <location>
        <begin position="1375"/>
        <end position="1436"/>
    </location>
</feature>
<dbReference type="InterPro" id="IPR026306">
    <property type="entry name" value="RSBN1/Dpy-2/CEP530"/>
</dbReference>
<feature type="region of interest" description="Disordered" evidence="2">
    <location>
        <begin position="5371"/>
        <end position="5432"/>
    </location>
</feature>
<accession>A0A8S1KXX4</accession>
<feature type="coiled-coil region" evidence="1">
    <location>
        <begin position="140"/>
        <end position="207"/>
    </location>
</feature>
<name>A0A8S1KXX4_9CILI</name>
<feature type="compositionally biased region" description="Polar residues" evidence="2">
    <location>
        <begin position="5372"/>
        <end position="5385"/>
    </location>
</feature>
<feature type="compositionally biased region" description="Low complexity" evidence="2">
    <location>
        <begin position="1205"/>
        <end position="1217"/>
    </location>
</feature>
<evidence type="ECO:0000256" key="2">
    <source>
        <dbReference type="SAM" id="MobiDB-lite"/>
    </source>
</evidence>
<sequence>MMIVITLQEQTQLESQVQINDLEKLNKLESYNLDCDKDLLKLQQSLLTWMEIQKNKNYLEDDMNNLSALKLVIANIKNNENPELAKLFQYRQSYIEVVNQISLSEETTFNKWRQEGPQKLIQSMNLIEQAESIEDILKYCTQIDQMINLLINEREELKQELTTQQLLVDKLEEKSKEVQKALEQCRLKQQQQSVKDTECNEQEVQQKLVIEDNGLIHESSVDQEKPVFENTIEKEKDFIEYGYGYWLRFLTLYPKRLENGKNAPWYFLSRLTLNKNYQNIAMNDRLLALWLGQGFYHFTTCDLVQNQPNLIQNINHHDDIDGQWTYIYYSYNSIFKQAIGIIQFGNENPQQITHNVLHTKSKYLRFLVGGKDNNQYPGFNGQFSSIFLSTNQGVFIPSLDKFIDSFKTVKIPTQDFESIFRVQLIDQEITRNPSLEGDYMAVGGGSKKFPLEYSLSGWFKWEDITQQVWHSVFRVQINKPSTDKFLGDRTLCMFIGTAQGGIFHFPTYSYQNMKGEGTSNLVNNINHKNKHIDWFFVYFGYSKKLKKAFVQVRLSSGIETLECTNVNHYFTPQFHTYVGKDEHFPGFNGKIAYVNFVLGSGSYRNKPDFIIKDDLFGYDVGDINLIKKTQKQIDQQQNTQPIKEEPQVIKPSFQDNEDREVSFETIAPVLEEEYEEPIQMYGYGFWLRFMHVYPKRLLQGKNAPWYFISRLTSNKKYDNVQMGDRLLAIWLGQSYYHFTTCDIQKNQGNIIQNIDYPTDIEGVWTYIHYSYNKQSQMANSFIRYSQTDIQSMSIQAQHPNINYLKFIFGGNDENRYPGFNGFISKIMITISKDNLLETKDQFIEYISKLEQPKVGLIDQITYEIVQTEMERQESDDPIDKTLNDSNQQFPQEYAISGWFKWIGSQRSAWHNIFRVQIQSPSTDIYLGDRTLCMWLGSIEGGVLHFPTYSYDDINTKSNPNYYQNIKHNQRHLEWFYIYFGYQRTTRLAQIQVIWPTETQDLLYQNINHYLTPSFYLFIGKDKFYPGLQGKMAYVYFNLGNGSFQTKNEISDTVESYLKGSQVIKPQIPLSQQKQLNPSQEIKQPDQEPQKQLQGSDPLSNDNTDENYSETPELKSAVPSDQIDQPQFQEQIKNKDTPTNQPLVKQSTIPQQSTINQQSELTKVEQINNNSDQKQNINQTKEITQTVDQITEQSKKKDEANQQINLTNQNQQNSQTVNVKDEKVSQTTSQINQNSQQTKQQVTQQENQQIQKINEKTQVTNQTTQQTNETIQQNSITTQQSNEKNQENTNISQQTNKTTQKTDDSIQQGNQNTQIANQKTETSKQAQQQSNENIQQTNSMTNQQTKNSQNNQTTEQKNETTQQTNQITSIDETIQQTNQANQQINKTSQQNNEKTLQTEQINKKSQETNEVIIESNKEIQSKNQKNQSVNENTKEVNETRQEEIKKVEEQQIKQKEQAEFKIIDHKNDDVSDQQTIDMPIQEGDFCVQNEEEEPDKIQEVKIIPGQTYENEISNDIDGKNPIVDQGITVANDYEEYGYGFWMRYLTLYPKELIKGKEAPWYFISRLSRNKNYENMKMSDRVLAIWQGAGYYHFTTYDIDGLKPNVLLNVDYPNDIEGVWTYIYYSYSRQSEQAIGHIKFGNQKFSTIKQNVKHAPTIYLRFILGGNDQDRYPAFNGIFTKITFGIRAGTFIQSSEQLIMKLNVLDVPHKIIEQVQSVRIVENAEERTSQNIYEYKEIKNKKVKFPTEYALSGWFKWSTLMEKEWHNLFRIQIRKQSTDSFLGDRTLSCWLGKTRGGVYQFPTYTYTNMIGNGNANLYKNINLNDRNIRWHYIYFGYSKIKSQANVYVKWQDDEDKLLYENVNHYYVNKLYAYIGKDKFYSGLNGKMAYVVVNFGFGAYRNQKQFDEEIFNFNIGIKELIKTTEDVQFQPIIKQEKIESSGFDLDQPSFEQVEDGEKPFNQYGYGFWMRFLTLYPKKLQNGKTAPWYFVSRLTWNQNYNDLNMGDRVLAIFLGKGFYQFSTCNLISKNTNQEQRVSYPDNIEGVWTFVYYSYNKELGKAIGFIRFGQDKFQQIQHTQVTHQDTKYLKLIIGGTDQKRYPGFNGQFSKISFSSKDGSYIDQEKILKSYTLERRVQKVITMNVLGDQQQRKADEEGVFAQSDKVDLPTEYAISGWFKWLLIDKQKPLHNMFKVTIRNPSDDQLGDNTLVAYVGIKDLQFSTYSFENMEGSGNKNIQRSIEHKNRHYRWYFIYFGYQQDKSTCHIHVQWSEEMQQQGFTNIKHYLTNQFFIYIGKEPLSTGFNGLITQIKFNIGEGAYKQTTDYKDKDNIFGFDLQTINKEIKSFDINKFKEKLIIDSNSDEESNYLKVFNKDELDEVFEYGYGFWLRYLRNYPKVQIDGLKTEWSFISRLTKNDVLQDITLGDRTLAVWLGKGFYHFTTYNQQLANIFNNVNHPADIEGLWTFIHYSHNLNKEQSVSFIQFGNDKPIKSVQQSIHLIPSILKFYLGGRHLIYKGFNGQISGAYVSVNKGIFIDKDEKFEDLIKSIPSPTTYRIELVQNVLMDKNTRFEMNSEAKQFEYENQKFSEQYSWSGWFKWSSVIQNAWHLAVRLSTLENYENKNSLGDRTLCLWVGQQAGGILYFSTYTYTDLYGSGNPNSVQNVQYKDDIAKWHFIYFGYSRVKQMAYAKVEFGFRKEEIMFKDHHHYLPNKFFLSVGRDKWHDPYLGNIAFLRFQSGEGAFHQGEFKEIKDDLFANKLGSMELSKSKLKFDLDKDATTKMFSSPQVEQKEPIFSKIYNEEELDNISEYGYGFWCRFLTRYPSQLIEGLKADWSFISRLTKNQNKGDMNYGDRTLAIWLGKGFYHFTTYSHKYANIVHNIDHPGDIEGLWTFIYFSHNLYKKESIAMIKFGEGKVIKGVIPAIHQSPIFLQLYIGGNNMNYAAYNGQFAGIVFSIGEGIFLQNETDLERLLDKLKKPNDYSLKLSTRDIIGKPKQSFVAQETIFEDVPLVGQYSWSGWFKWKQMGQQFPWYLMVRLAIIKNTSDIKLLGDRTLMAFMGQGYIHFTTYSYKNIYGEGTPNIWQNINHDGEHIQWHFVYFGYSRQQRLAYGRIQFDDRIESVSFKETNHFIPNSFALTIGKDKWFNQYNGDIGFFKFNTGEASFQMDNYDKVQNDIFGFKIGRLSTINPNKPSPEELRQHEYFDNSLESDKIIEAEKFKNEKTIGIVENHYQFPDQDKQRVISDGPIDIIKPPQEKVQKEGEEIIKQDQQQQQNKEQKSDWEGLRFYGYGFYLRLTWNPQPQDVGMGDRVLSIFQGQGSYSFHTLDKPSNNPNLRTIIPYADIEGVWTFVYFSYSQVDKKAVAFIKYDDNAELQRRDIVCNHGEVEYLKLMIGGKQGIYQGFNGQIANYAFKYGKGAYINDFELYKRVLSNRIPHPFNDDYKFKQISIIEGSTSFKGDDQTDNIKEIESHFQNEYSISGWLRWDQAIGLPFYAIFRLSGYKVEENNDSKLGDRDMMLFKHTSYYLFQSYNYHNLNGAGDFAINWQVNHQEWDQFWHFFYIGYKRENKQLYYYISFIDDEFDQVHNNIHHYIIHKHYLQFGRDCNKFYSKFRGFTGQATQVMLSYGKGSYQTKPFNNDIFLYMKGIKELFSSLELTTKESDRNKLLIADSGKQGTLMDLEINDGTDYNIRGLNEYGWALWCRWSRTLNKPIQFKDAWYSIARIANRKAHQDLAIPGDRTLATWLGQGFYLFSTYSRGVLQLTESIPYGNKLEGQWNFIVFVYRKNVAKASVLFGQDSNIIEKEFKVKHNLVKDYLRFIVGSEFNYKFFNGHLTNIQLRLGTGAYLSKEEIVIIANGELGLPSDSKFDQSRKTIEIIKERISNAGQGREFDIKEEIAQGKLEYSISGWAKWVDIPSIQPWYVLYRVTYYDYNELLNMQIPGSRIFSCHKGYGFYHFNTYTVDQENGGAWQIVKNIDYDQTLHKNWVYFYQGYSHQKQQVHLYLKYPGQEEHFTFTKINHFIAQRFKIHFLLDRWNPGFNGYIESWYFNVGQGSYKENGFGIGENEETTFGFGLHKPAQPKNWQFDDNYGCGFTQQIVGQEVEYKDDLQIDGLMEYGYGMWTRFAWNTPIKMVNKPAWLSLSRLTVNPNYQGDAAQLGDRALAIWIGPGFYQFVTSTRGNFNVINNVEYDQMLDGQWNYIWFGYKRINDKQGSAIGYVVFDGLSIRKTNFGNIIQQPLNDYLYLAVGSSGRYFLDRYHQFNGHIQKVSLILGHGGFFEHEDQLRKQIPAKPEFLRNQKLFSKIVVDEVKVLKREEWVPSPVEFIDEFDGAYEYSVSLWFKWTKIYRVAWENVFSVSYNEQNIRANHAKPGDRVLSMFQYADHRIFFSTYTTPNNHDQFAHLYTECPVDIPSQSEWVYGYYGYSRNQNKVISYLQTKTQKCLKALSCMHRVPKYMGLYVGKDGIHTPYNGKFSKLYFMGHLGSYIEGNFQSFEPFAAGGISITKPAYFWSEQKERFEIAYDQNKVFELKPEEVDEQTSYSIGMWTKYYTAIPKRLLQKPDWLHIARLTINQNHKNYENIGDRTLAIFIGRQYYGFFTYNAINNNPNIVQNIRYDDNLEGEWNFIYFSYSSELQLAAGFVMFSKLNKIQRIQFRDIQHKPIENYAKLVIGNEFSYQGFNGQITNLQLGFGQRYYVHDSDGLNKMILEFYNIPQEDGDDNRKVNIVEEMKERVFNNGPDYKEILDQKGTGEYAMYGWFRYTSTQLKSSNNCIMRLTNNEQGYRGEISRVGDRTLLVMLQPGEYVFATYSLGNIDNGLVVNIRKPTPYKSNLGLWTYIYFGYHFQKRKASGIIRYPSGDALIPYDNILHMVPNYLLFFFGGDGMLGGWHGQMQKVNLLFGKGSFVDSTKGNYEEKLPNLHGVETKPLIWDGIDNKIIEVPIIDKPALDIVFNKDVNGFTEYGYGLWTRWLTTIPLRIVEKAPFHQLIRLTSTEQYEDAVQLGNRVLAIWVGKGYYHFTTYNKIGNKISISQNINYDDNLEGEWNYMYFSFTNKQQARAVGFVYFSEQSGTAISRVEFLNLEHVPINGYARVVAANKEFGYQSFNGMIADLQIHLGNGFVGSREQLIKEIIQLNPKPPIDIKSKMDVNLIKEEVIIKPEEKKDFKYKYEEYKGVNEYAVSGWLQSKVMGLTEAYKNVYRLTINSPDFQRDKQYAGDRTLSLFQSKTKLAFSTYTYGNLDTQGDDSNEFNRIINSDKSNGEWVFVYFGYQFKSKQAFAFTLFLNHQDSAQFNNIKHFVPNQFFFYLSNDGYYPIFDGSLFDWNLYFGDGAYTNKPRQIINQWPVEPIVEFEGVISALLSNKGLNSMKVIRPDIKEEEEIIFKNNFPKSGIITGNPSPRSGQTQVDAKEPKSGAISVVKQPQSGQFNAQQQQQSVQQQQQTRKPLSGIADSK</sequence>
<evidence type="ECO:0000256" key="1">
    <source>
        <dbReference type="SAM" id="Coils"/>
    </source>
</evidence>
<comment type="caution">
    <text evidence="3">The sequence shown here is derived from an EMBL/GenBank/DDBJ whole genome shotgun (WGS) entry which is preliminary data.</text>
</comment>
<feature type="compositionally biased region" description="Low complexity" evidence="2">
    <location>
        <begin position="5400"/>
        <end position="5420"/>
    </location>
</feature>
<evidence type="ECO:0000313" key="3">
    <source>
        <dbReference type="EMBL" id="CAD8058815.1"/>
    </source>
</evidence>
<feature type="compositionally biased region" description="Low complexity" evidence="2">
    <location>
        <begin position="1257"/>
        <end position="1298"/>
    </location>
</feature>
<dbReference type="GO" id="GO:0005634">
    <property type="term" value="C:nucleus"/>
    <property type="evidence" value="ECO:0007669"/>
    <property type="project" value="InterPro"/>
</dbReference>
<evidence type="ECO:0000313" key="4">
    <source>
        <dbReference type="Proteomes" id="UP000692954"/>
    </source>
</evidence>
<dbReference type="PANTHER" id="PTHR13354:SF11">
    <property type="entry name" value="LYSINE-SPECIFIC DEMETHYLASE 9"/>
    <property type="match status" value="1"/>
</dbReference>
<reference evidence="3" key="1">
    <citation type="submission" date="2021-01" db="EMBL/GenBank/DDBJ databases">
        <authorList>
            <consortium name="Genoscope - CEA"/>
            <person name="William W."/>
        </authorList>
    </citation>
    <scope>NUCLEOTIDE SEQUENCE</scope>
</reference>
<dbReference type="EMBL" id="CAJJDN010000012">
    <property type="protein sequence ID" value="CAD8058815.1"/>
    <property type="molecule type" value="Genomic_DNA"/>
</dbReference>
<feature type="compositionally biased region" description="Basic and acidic residues" evidence="2">
    <location>
        <begin position="3245"/>
        <end position="3256"/>
    </location>
</feature>
<proteinExistence type="predicted"/>
<keyword evidence="1" id="KW-0175">Coiled coil</keyword>
<feature type="compositionally biased region" description="Low complexity" evidence="2">
    <location>
        <begin position="1375"/>
        <end position="1384"/>
    </location>
</feature>
<dbReference type="OrthoDB" id="285236at2759"/>